<dbReference type="RefSeq" id="WP_048595417.1">
    <property type="nucleotide sequence ID" value="NZ_CVLB01000002.1"/>
</dbReference>
<evidence type="ECO:0000313" key="18">
    <source>
        <dbReference type="Proteomes" id="UP000043763"/>
    </source>
</evidence>
<dbReference type="PRINTS" id="PR00980">
    <property type="entry name" value="TRNASYNTHALA"/>
</dbReference>
<dbReference type="GO" id="GO:0008270">
    <property type="term" value="F:zinc ion binding"/>
    <property type="evidence" value="ECO:0007669"/>
    <property type="project" value="UniProtKB-UniRule"/>
</dbReference>
<dbReference type="InterPro" id="IPR012947">
    <property type="entry name" value="tRNA_SAD"/>
</dbReference>
<evidence type="ECO:0000256" key="8">
    <source>
        <dbReference type="ARBA" id="ARBA00022840"/>
    </source>
</evidence>
<comment type="subcellular location">
    <subcellularLocation>
        <location evidence="1 14">Cytoplasm</location>
    </subcellularLocation>
</comment>
<evidence type="ECO:0000313" key="17">
    <source>
        <dbReference type="EMBL" id="CRF34802.1"/>
    </source>
</evidence>
<evidence type="ECO:0000256" key="5">
    <source>
        <dbReference type="ARBA" id="ARBA00022723"/>
    </source>
</evidence>
<protein>
    <recommendedName>
        <fullName evidence="14">Alanine--tRNA ligase</fullName>
        <ecNumber evidence="14">6.1.1.7</ecNumber>
    </recommendedName>
    <alternativeName>
        <fullName evidence="14">Alanyl-tRNA synthetase</fullName>
        <shortName evidence="14">AlaRS</shortName>
    </alternativeName>
</protein>
<dbReference type="SUPFAM" id="SSF55186">
    <property type="entry name" value="ThrRS/AlaRS common domain"/>
    <property type="match status" value="1"/>
</dbReference>
<dbReference type="PANTHER" id="PTHR11777:SF9">
    <property type="entry name" value="ALANINE--TRNA LIGASE, CYTOPLASMIC"/>
    <property type="match status" value="1"/>
</dbReference>
<evidence type="ECO:0000256" key="11">
    <source>
        <dbReference type="ARBA" id="ARBA00023146"/>
    </source>
</evidence>
<dbReference type="GO" id="GO:0002161">
    <property type="term" value="F:aminoacyl-tRNA deacylase activity"/>
    <property type="evidence" value="ECO:0007669"/>
    <property type="project" value="TreeGrafter"/>
</dbReference>
<evidence type="ECO:0000259" key="16">
    <source>
        <dbReference type="PROSITE" id="PS50860"/>
    </source>
</evidence>
<feature type="coiled-coil region" evidence="15">
    <location>
        <begin position="721"/>
        <end position="748"/>
    </location>
</feature>
<keyword evidence="18" id="KW-1185">Reference proteome</keyword>
<dbReference type="NCBIfam" id="TIGR00344">
    <property type="entry name" value="alaS"/>
    <property type="match status" value="1"/>
</dbReference>
<dbReference type="SUPFAM" id="SSF101353">
    <property type="entry name" value="Putative anticodon-binding domain of alanyl-tRNA synthetase (AlaRS)"/>
    <property type="match status" value="1"/>
</dbReference>
<dbReference type="FunFam" id="3.30.930.10:FF:000004">
    <property type="entry name" value="Alanine--tRNA ligase"/>
    <property type="match status" value="1"/>
</dbReference>
<evidence type="ECO:0000256" key="13">
    <source>
        <dbReference type="ARBA" id="ARBA00048300"/>
    </source>
</evidence>
<organism evidence="17 18">
    <name type="scientific">Brachyspira suanatina</name>
    <dbReference type="NCBI Taxonomy" id="381802"/>
    <lineage>
        <taxon>Bacteria</taxon>
        <taxon>Pseudomonadati</taxon>
        <taxon>Spirochaetota</taxon>
        <taxon>Spirochaetia</taxon>
        <taxon>Brachyspirales</taxon>
        <taxon>Brachyspiraceae</taxon>
        <taxon>Brachyspira</taxon>
    </lineage>
</organism>
<dbReference type="SMART" id="SM00863">
    <property type="entry name" value="tRNA_SAD"/>
    <property type="match status" value="1"/>
</dbReference>
<keyword evidence="14" id="KW-0963">Cytoplasm</keyword>
<evidence type="ECO:0000256" key="14">
    <source>
        <dbReference type="HAMAP-Rule" id="MF_00036"/>
    </source>
</evidence>
<dbReference type="GO" id="GO:0004813">
    <property type="term" value="F:alanine-tRNA ligase activity"/>
    <property type="evidence" value="ECO:0007669"/>
    <property type="project" value="UniProtKB-UniRule"/>
</dbReference>
<feature type="binding site" evidence="14">
    <location>
        <position position="562"/>
    </location>
    <ligand>
        <name>Zn(2+)</name>
        <dbReference type="ChEBI" id="CHEBI:29105"/>
    </ligand>
</feature>
<dbReference type="Pfam" id="PF01411">
    <property type="entry name" value="tRNA-synt_2c"/>
    <property type="match status" value="1"/>
</dbReference>
<dbReference type="InterPro" id="IPR002318">
    <property type="entry name" value="Ala-tRNA-lgiase_IIc"/>
</dbReference>
<comment type="similarity">
    <text evidence="2 14">Belongs to the class-II aminoacyl-tRNA synthetase family.</text>
</comment>
<comment type="domain">
    <text evidence="14">Consists of three domains; the N-terminal catalytic domain, the editing domain and the C-terminal C-Ala domain. The editing domain removes incorrectly charged amino acids, while the C-Ala domain, along with tRNA(Ala), serves as a bridge to cooperatively bring together the editing and aminoacylation centers thus stimulating deacylation of misacylated tRNAs.</text>
</comment>
<dbReference type="Pfam" id="PF07973">
    <property type="entry name" value="tRNA_SAD"/>
    <property type="match status" value="1"/>
</dbReference>
<feature type="domain" description="Alanyl-transfer RNA synthetases family profile" evidence="16">
    <location>
        <begin position="1"/>
        <end position="704"/>
    </location>
</feature>
<name>A0A0G4KA35_9SPIR</name>
<keyword evidence="5 14" id="KW-0479">Metal-binding</keyword>
<feature type="binding site" evidence="14">
    <location>
        <position position="661"/>
    </location>
    <ligand>
        <name>Zn(2+)</name>
        <dbReference type="ChEBI" id="CHEBI:29105"/>
    </ligand>
</feature>
<keyword evidence="4 14" id="KW-0436">Ligase</keyword>
<evidence type="ECO:0000256" key="1">
    <source>
        <dbReference type="ARBA" id="ARBA00004496"/>
    </source>
</evidence>
<feature type="binding site" evidence="14">
    <location>
        <position position="558"/>
    </location>
    <ligand>
        <name>Zn(2+)</name>
        <dbReference type="ChEBI" id="CHEBI:29105"/>
    </ligand>
</feature>
<dbReference type="Gene3D" id="6.10.250.550">
    <property type="match status" value="1"/>
</dbReference>
<keyword evidence="10 14" id="KW-0648">Protein biosynthesis</keyword>
<dbReference type="EC" id="6.1.1.7" evidence="14"/>
<dbReference type="AlphaFoldDB" id="A0A0G4KA35"/>
<evidence type="ECO:0000256" key="2">
    <source>
        <dbReference type="ARBA" id="ARBA00008226"/>
    </source>
</evidence>
<dbReference type="Proteomes" id="UP000043763">
    <property type="component" value="Unassembled WGS sequence"/>
</dbReference>
<dbReference type="PROSITE" id="PS50860">
    <property type="entry name" value="AA_TRNA_LIGASE_II_ALA"/>
    <property type="match status" value="1"/>
</dbReference>
<dbReference type="Gene3D" id="3.30.980.10">
    <property type="entry name" value="Threonyl-trna Synthetase, Chain A, domain 2"/>
    <property type="match status" value="1"/>
</dbReference>
<evidence type="ECO:0000256" key="9">
    <source>
        <dbReference type="ARBA" id="ARBA00022884"/>
    </source>
</evidence>
<dbReference type="Pfam" id="PF02272">
    <property type="entry name" value="DHHA1"/>
    <property type="match status" value="1"/>
</dbReference>
<dbReference type="FunFam" id="3.10.310.40:FF:000001">
    <property type="entry name" value="Alanine--tRNA ligase"/>
    <property type="match status" value="1"/>
</dbReference>
<evidence type="ECO:0000256" key="6">
    <source>
        <dbReference type="ARBA" id="ARBA00022741"/>
    </source>
</evidence>
<dbReference type="InterPro" id="IPR018163">
    <property type="entry name" value="Thr/Ala-tRNA-synth_IIc_edit"/>
</dbReference>
<evidence type="ECO:0000256" key="3">
    <source>
        <dbReference type="ARBA" id="ARBA00022555"/>
    </source>
</evidence>
<feature type="binding site" evidence="14">
    <location>
        <position position="665"/>
    </location>
    <ligand>
        <name>Zn(2+)</name>
        <dbReference type="ChEBI" id="CHEBI:29105"/>
    </ligand>
</feature>
<proteinExistence type="inferred from homology"/>
<dbReference type="InterPro" id="IPR045864">
    <property type="entry name" value="aa-tRNA-synth_II/BPL/LPL"/>
</dbReference>
<comment type="catalytic activity">
    <reaction evidence="13 14">
        <text>tRNA(Ala) + L-alanine + ATP = L-alanyl-tRNA(Ala) + AMP + diphosphate</text>
        <dbReference type="Rhea" id="RHEA:12540"/>
        <dbReference type="Rhea" id="RHEA-COMP:9657"/>
        <dbReference type="Rhea" id="RHEA-COMP:9923"/>
        <dbReference type="ChEBI" id="CHEBI:30616"/>
        <dbReference type="ChEBI" id="CHEBI:33019"/>
        <dbReference type="ChEBI" id="CHEBI:57972"/>
        <dbReference type="ChEBI" id="CHEBI:78442"/>
        <dbReference type="ChEBI" id="CHEBI:78497"/>
        <dbReference type="ChEBI" id="CHEBI:456215"/>
        <dbReference type="EC" id="6.1.1.7"/>
    </reaction>
</comment>
<keyword evidence="15" id="KW-0175">Coiled coil</keyword>
<keyword evidence="8 14" id="KW-0067">ATP-binding</keyword>
<comment type="cofactor">
    <cofactor evidence="14">
        <name>Zn(2+)</name>
        <dbReference type="ChEBI" id="CHEBI:29105"/>
    </cofactor>
    <text evidence="14">Binds 1 zinc ion per subunit.</text>
</comment>
<evidence type="ECO:0000256" key="7">
    <source>
        <dbReference type="ARBA" id="ARBA00022833"/>
    </source>
</evidence>
<keyword evidence="6 14" id="KW-0547">Nucleotide-binding</keyword>
<dbReference type="GO" id="GO:0000049">
    <property type="term" value="F:tRNA binding"/>
    <property type="evidence" value="ECO:0007669"/>
    <property type="project" value="UniProtKB-KW"/>
</dbReference>
<dbReference type="InterPro" id="IPR018162">
    <property type="entry name" value="Ala-tRNA-ligase_IIc_anticod-bd"/>
</dbReference>
<dbReference type="Gene3D" id="3.10.310.40">
    <property type="match status" value="1"/>
</dbReference>
<accession>A0A0G4KA35</accession>
<dbReference type="InterPro" id="IPR018165">
    <property type="entry name" value="Ala-tRNA-synth_IIc_core"/>
</dbReference>
<keyword evidence="3 14" id="KW-0820">tRNA-binding</keyword>
<dbReference type="SUPFAM" id="SSF50447">
    <property type="entry name" value="Translation proteins"/>
    <property type="match status" value="1"/>
</dbReference>
<dbReference type="HAMAP" id="MF_00036_B">
    <property type="entry name" value="Ala_tRNA_synth_B"/>
    <property type="match status" value="1"/>
</dbReference>
<evidence type="ECO:0000256" key="4">
    <source>
        <dbReference type="ARBA" id="ARBA00022598"/>
    </source>
</evidence>
<dbReference type="Gene3D" id="3.30.54.20">
    <property type="match status" value="1"/>
</dbReference>
<dbReference type="InterPro" id="IPR050058">
    <property type="entry name" value="Ala-tRNA_ligase"/>
</dbReference>
<dbReference type="GO" id="GO:0005524">
    <property type="term" value="F:ATP binding"/>
    <property type="evidence" value="ECO:0007669"/>
    <property type="project" value="UniProtKB-UniRule"/>
</dbReference>
<dbReference type="InterPro" id="IPR023033">
    <property type="entry name" value="Ala_tRNA_ligase_euk/bac"/>
</dbReference>
<evidence type="ECO:0000256" key="15">
    <source>
        <dbReference type="SAM" id="Coils"/>
    </source>
</evidence>
<reference evidence="18" key="1">
    <citation type="submission" date="2015-04" db="EMBL/GenBank/DDBJ databases">
        <authorList>
            <person name="Mushtaq Mamoona"/>
        </authorList>
    </citation>
    <scope>NUCLEOTIDE SEQUENCE [LARGE SCALE GENOMIC DNA]</scope>
    <source>
        <strain evidence="18">AN4859/03</strain>
    </source>
</reference>
<sequence>MTHLELREKFKEFFKSKKHAIEKSSSLIPIDDPSLLFTTAGMLQFKPYYAGIKKAPYSRVATIQKCFRLSDLENIGKTARHHTFFEMFGNFCFMGDYFKKEAIEFAWEFSTQVIKLPIERIYVSIYEKDDDAFKIWNEHIGVPKEKIVRLGKKDNFWGPAGDSGACGPCSELYIDMGEEKGCGKPDCFVGCDCERYLEFWNLVFNEFFQDTEGNLSPLPNVGIDTGMGLERLCYITQGVESNYQTDVMKPIVDAIAKKLNVKYDDKNKTKINLIADHLRALVFVISEGCTPSNEGRGYVLRRLLRRALKTASDLGHKGSFLNEITSSVVNVYKEIYDYLPKEEENVKRILKDEENKFINTISAGMNKLYAVMEENKDSKVISGKDAFMLFDTYGLPIDITEEEASDHGFTVDKAGFEEAMEEQKKRSRGAGEDKRSKFGYVENYETKYVGEETDNLINGVNAKIVAVYEDNAKKDKTSSSNAVIITDVSPFYGEMGGQIGDNGYIENSKKEIIKIIDTQKKENTIIHIADCSSHSLSVGEEIKLFVNFDRRCAIRKNHTATHILQKVLELTLGSHVNQAGSFVNDEYLRFDFTHPDSISEDTLISIENQVNEVVFKSMPAVIKYMPKEEAIACGAKALFGEKYPDTVRILDIGNGFSVELCGGSHLTNTSEVGFFHIVSEGSVASGVRRIEAITGLKAANEASKLFSKVKNLAHILNASKTDELTVRAESLQNEVKKLQKEIKQLKTSGASAVSFMDNFEDLKGIKFYNLEFNEDIKEVRLYADTIKERVKDSIAVMISKTDSSNSILVQITGNALKEKKLSANNIIKDIIAAAGGRGGGKDTFAQGSIENIEKAKEEINKLKSKWL</sequence>
<dbReference type="Gene3D" id="3.30.930.10">
    <property type="entry name" value="Bira Bifunctional Protein, Domain 2"/>
    <property type="match status" value="1"/>
</dbReference>
<evidence type="ECO:0000256" key="12">
    <source>
        <dbReference type="ARBA" id="ARBA00024779"/>
    </source>
</evidence>
<comment type="function">
    <text evidence="12 14">Catalyzes the attachment of alanine to tRNA(Ala) in a two-step reaction: alanine is first activated by ATP to form Ala-AMP and then transferred to the acceptor end of tRNA(Ala). Also edits incorrectly charged Ser-tRNA(Ala) and Gly-tRNA(Ala) via its editing domain.</text>
</comment>
<dbReference type="InterPro" id="IPR018164">
    <property type="entry name" value="Ala-tRNA-synth_IIc_N"/>
</dbReference>
<dbReference type="FunFam" id="3.30.980.10:FF:000004">
    <property type="entry name" value="Alanine--tRNA ligase, cytoplasmic"/>
    <property type="match status" value="1"/>
</dbReference>
<dbReference type="SUPFAM" id="SSF55681">
    <property type="entry name" value="Class II aaRS and biotin synthetases"/>
    <property type="match status" value="1"/>
</dbReference>
<dbReference type="GO" id="GO:0005829">
    <property type="term" value="C:cytosol"/>
    <property type="evidence" value="ECO:0007669"/>
    <property type="project" value="TreeGrafter"/>
</dbReference>
<dbReference type="OrthoDB" id="9803884at2"/>
<keyword evidence="7 14" id="KW-0862">Zinc</keyword>
<dbReference type="CDD" id="cd00673">
    <property type="entry name" value="AlaRS_core"/>
    <property type="match status" value="1"/>
</dbReference>
<dbReference type="Gene3D" id="2.40.30.130">
    <property type="match status" value="1"/>
</dbReference>
<evidence type="ECO:0000256" key="10">
    <source>
        <dbReference type="ARBA" id="ARBA00022917"/>
    </source>
</evidence>
<dbReference type="PANTHER" id="PTHR11777">
    <property type="entry name" value="ALANYL-TRNA SYNTHETASE"/>
    <property type="match status" value="1"/>
</dbReference>
<dbReference type="GO" id="GO:0006419">
    <property type="term" value="P:alanyl-tRNA aminoacylation"/>
    <property type="evidence" value="ECO:0007669"/>
    <property type="project" value="UniProtKB-UniRule"/>
</dbReference>
<dbReference type="EMBL" id="CVLB01000002">
    <property type="protein sequence ID" value="CRF34802.1"/>
    <property type="molecule type" value="Genomic_DNA"/>
</dbReference>
<dbReference type="InterPro" id="IPR009000">
    <property type="entry name" value="Transl_B-barrel_sf"/>
</dbReference>
<keyword evidence="9 14" id="KW-0694">RNA-binding</keyword>
<dbReference type="InterPro" id="IPR003156">
    <property type="entry name" value="DHHA1_dom"/>
</dbReference>
<keyword evidence="11 14" id="KW-0030">Aminoacyl-tRNA synthetase</keyword>
<gene>
    <name evidence="14 17" type="primary">alaS</name>
    <name evidence="17" type="ORF">BRSU_2256</name>
</gene>